<dbReference type="GO" id="GO:0009253">
    <property type="term" value="P:peptidoglycan catabolic process"/>
    <property type="evidence" value="ECO:0007669"/>
    <property type="project" value="InterPro"/>
</dbReference>
<gene>
    <name evidence="4" type="ORF">K8V39_04025</name>
</gene>
<dbReference type="PANTHER" id="PTHR30404">
    <property type="entry name" value="N-ACETYLMURAMOYL-L-ALANINE AMIDASE"/>
    <property type="match status" value="1"/>
</dbReference>
<dbReference type="RefSeq" id="WP_070088561.1">
    <property type="nucleotide sequence ID" value="NZ_CABMJS010000015.1"/>
</dbReference>
<feature type="domain" description="MurNAc-LAA" evidence="3">
    <location>
        <begin position="115"/>
        <end position="226"/>
    </location>
</feature>
<organism evidence="4 5">
    <name type="scientific">Merdimonas faecis</name>
    <dbReference type="NCBI Taxonomy" id="1653435"/>
    <lineage>
        <taxon>Bacteria</taxon>
        <taxon>Bacillati</taxon>
        <taxon>Bacillota</taxon>
        <taxon>Clostridia</taxon>
        <taxon>Lachnospirales</taxon>
        <taxon>Lachnospiraceae</taxon>
        <taxon>Merdimonas</taxon>
    </lineage>
</organism>
<dbReference type="Pfam" id="PF01520">
    <property type="entry name" value="Amidase_3"/>
    <property type="match status" value="1"/>
</dbReference>
<evidence type="ECO:0000256" key="1">
    <source>
        <dbReference type="ARBA" id="ARBA00022801"/>
    </source>
</evidence>
<feature type="chain" id="PRO_5039154930" evidence="2">
    <location>
        <begin position="21"/>
        <end position="231"/>
    </location>
</feature>
<accession>A0A9D3AIY6</accession>
<evidence type="ECO:0000259" key="3">
    <source>
        <dbReference type="SMART" id="SM00646"/>
    </source>
</evidence>
<dbReference type="CDD" id="cd02696">
    <property type="entry name" value="MurNAc-LAA"/>
    <property type="match status" value="1"/>
</dbReference>
<protein>
    <submittedName>
        <fullName evidence="4">N-acetylmuramoyl-L-alanine amidase</fullName>
    </submittedName>
</protein>
<dbReference type="SMART" id="SM00646">
    <property type="entry name" value="Ami_3"/>
    <property type="match status" value="1"/>
</dbReference>
<comment type="caution">
    <text evidence="4">The sequence shown here is derived from an EMBL/GenBank/DDBJ whole genome shotgun (WGS) entry which is preliminary data.</text>
</comment>
<feature type="signal peptide" evidence="2">
    <location>
        <begin position="1"/>
        <end position="20"/>
    </location>
</feature>
<dbReference type="GO" id="GO:0008745">
    <property type="term" value="F:N-acetylmuramoyl-L-alanine amidase activity"/>
    <property type="evidence" value="ECO:0007669"/>
    <property type="project" value="InterPro"/>
</dbReference>
<sequence>MQKIIRLALMLLLLAALALANTRLSEQTAESVQSSTKADEKERKVVIDAGHGGKDPGKVGEGGILEKDLNLQIAKKTGEELQKTGVQVIYTRTEDEELGEGEEGGRKLADMEARTELINRTRPDLTVSIHQNSYTDPSVRGIQVFYYSGSQEGEWMARQMERVFAGVEKGRIRESKANGDYYLLKRTEVPTLIVECGFLSCPEELDLLTDESYQQELAHAIAEGILACVGD</sequence>
<dbReference type="SUPFAM" id="SSF53187">
    <property type="entry name" value="Zn-dependent exopeptidases"/>
    <property type="match status" value="1"/>
</dbReference>
<reference evidence="4" key="2">
    <citation type="submission" date="2021-09" db="EMBL/GenBank/DDBJ databases">
        <authorList>
            <person name="Gilroy R."/>
        </authorList>
    </citation>
    <scope>NUCLEOTIDE SEQUENCE</scope>
    <source>
        <strain evidence="4">USAMLcec4-12693</strain>
    </source>
</reference>
<dbReference type="Proteomes" id="UP000813420">
    <property type="component" value="Unassembled WGS sequence"/>
</dbReference>
<evidence type="ECO:0000313" key="4">
    <source>
        <dbReference type="EMBL" id="HJH49413.1"/>
    </source>
</evidence>
<evidence type="ECO:0000313" key="5">
    <source>
        <dbReference type="Proteomes" id="UP000813420"/>
    </source>
</evidence>
<dbReference type="InterPro" id="IPR002508">
    <property type="entry name" value="MurNAc-LAA_cat"/>
</dbReference>
<name>A0A9D3AIY6_9FIRM</name>
<reference evidence="4" key="1">
    <citation type="journal article" date="2021" name="PeerJ">
        <title>Extensive microbial diversity within the chicken gut microbiome revealed by metagenomics and culture.</title>
        <authorList>
            <person name="Gilroy R."/>
            <person name="Ravi A."/>
            <person name="Getino M."/>
            <person name="Pursley I."/>
            <person name="Horton D.L."/>
            <person name="Alikhan N.F."/>
            <person name="Baker D."/>
            <person name="Gharbi K."/>
            <person name="Hall N."/>
            <person name="Watson M."/>
            <person name="Adriaenssens E.M."/>
            <person name="Foster-Nyarko E."/>
            <person name="Jarju S."/>
            <person name="Secka A."/>
            <person name="Antonio M."/>
            <person name="Oren A."/>
            <person name="Chaudhuri R.R."/>
            <person name="La Ragione R."/>
            <person name="Hildebrand F."/>
            <person name="Pallen M.J."/>
        </authorList>
    </citation>
    <scope>NUCLEOTIDE SEQUENCE</scope>
    <source>
        <strain evidence="4">USAMLcec4-12693</strain>
    </source>
</reference>
<dbReference type="GO" id="GO:0030288">
    <property type="term" value="C:outer membrane-bounded periplasmic space"/>
    <property type="evidence" value="ECO:0007669"/>
    <property type="project" value="TreeGrafter"/>
</dbReference>
<evidence type="ECO:0000256" key="2">
    <source>
        <dbReference type="SAM" id="SignalP"/>
    </source>
</evidence>
<dbReference type="PANTHER" id="PTHR30404:SF0">
    <property type="entry name" value="N-ACETYLMURAMOYL-L-ALANINE AMIDASE AMIC"/>
    <property type="match status" value="1"/>
</dbReference>
<dbReference type="InterPro" id="IPR050695">
    <property type="entry name" value="N-acetylmuramoyl_amidase_3"/>
</dbReference>
<proteinExistence type="predicted"/>
<dbReference type="EMBL" id="DYXE01000039">
    <property type="protein sequence ID" value="HJH49413.1"/>
    <property type="molecule type" value="Genomic_DNA"/>
</dbReference>
<dbReference type="AlphaFoldDB" id="A0A9D3AIY6"/>
<keyword evidence="2" id="KW-0732">Signal</keyword>
<dbReference type="Gene3D" id="3.40.630.40">
    <property type="entry name" value="Zn-dependent exopeptidases"/>
    <property type="match status" value="1"/>
</dbReference>
<keyword evidence="1" id="KW-0378">Hydrolase</keyword>